<sequence length="188" mass="20756">MVITSTPPPDPTSRHSSSSIPASETATTSADLDSAGDCVDPPIHDQPWIEPFGRGTQCWVNVVGGKKKERVYNVGKLAANYTTARGGTLKHQPSSSTTTTDEAVERLTRLLQQRDQENRDLRDEYSSLRHEFTNFKFLVMRALPKAAQLHSTVPLTQLPITCRSLAAHINPTHISPAHTSLTIYRALR</sequence>
<keyword evidence="1" id="KW-0175">Coiled coil</keyword>
<feature type="region of interest" description="Disordered" evidence="2">
    <location>
        <begin position="1"/>
        <end position="43"/>
    </location>
</feature>
<reference evidence="4" key="1">
    <citation type="journal article" date="2015" name="Proc. Natl. Acad. Sci. U.S.A.">
        <title>Genome sequencing of adzuki bean (Vigna angularis) provides insight into high starch and low fat accumulation and domestication.</title>
        <authorList>
            <person name="Yang K."/>
            <person name="Tian Z."/>
            <person name="Chen C."/>
            <person name="Luo L."/>
            <person name="Zhao B."/>
            <person name="Wang Z."/>
            <person name="Yu L."/>
            <person name="Li Y."/>
            <person name="Sun Y."/>
            <person name="Li W."/>
            <person name="Chen Y."/>
            <person name="Li Y."/>
            <person name="Zhang Y."/>
            <person name="Ai D."/>
            <person name="Zhao J."/>
            <person name="Shang C."/>
            <person name="Ma Y."/>
            <person name="Wu B."/>
            <person name="Wang M."/>
            <person name="Gao L."/>
            <person name="Sun D."/>
            <person name="Zhang P."/>
            <person name="Guo F."/>
            <person name="Wang W."/>
            <person name="Li Y."/>
            <person name="Wang J."/>
            <person name="Varshney R.K."/>
            <person name="Wang J."/>
            <person name="Ling H.Q."/>
            <person name="Wan P."/>
        </authorList>
    </citation>
    <scope>NUCLEOTIDE SEQUENCE</scope>
    <source>
        <strain evidence="4">cv. Jingnong 6</strain>
    </source>
</reference>
<dbReference type="EMBL" id="CM003371">
    <property type="protein sequence ID" value="KOM31685.1"/>
    <property type="molecule type" value="Genomic_DNA"/>
</dbReference>
<dbReference type="Gramene" id="KOM31685">
    <property type="protein sequence ID" value="KOM31685"/>
    <property type="gene ID" value="LR48_Vigan01g124000"/>
</dbReference>
<accession>A0A0L9TM99</accession>
<evidence type="ECO:0000313" key="4">
    <source>
        <dbReference type="Proteomes" id="UP000053144"/>
    </source>
</evidence>
<evidence type="ECO:0000313" key="3">
    <source>
        <dbReference type="EMBL" id="KOM31685.1"/>
    </source>
</evidence>
<dbReference type="AlphaFoldDB" id="A0A0L9TM99"/>
<feature type="coiled-coil region" evidence="1">
    <location>
        <begin position="104"/>
        <end position="131"/>
    </location>
</feature>
<proteinExistence type="predicted"/>
<name>A0A0L9TM99_PHAAN</name>
<organism evidence="3 4">
    <name type="scientific">Phaseolus angularis</name>
    <name type="common">Azuki bean</name>
    <name type="synonym">Vigna angularis</name>
    <dbReference type="NCBI Taxonomy" id="3914"/>
    <lineage>
        <taxon>Eukaryota</taxon>
        <taxon>Viridiplantae</taxon>
        <taxon>Streptophyta</taxon>
        <taxon>Embryophyta</taxon>
        <taxon>Tracheophyta</taxon>
        <taxon>Spermatophyta</taxon>
        <taxon>Magnoliopsida</taxon>
        <taxon>eudicotyledons</taxon>
        <taxon>Gunneridae</taxon>
        <taxon>Pentapetalae</taxon>
        <taxon>rosids</taxon>
        <taxon>fabids</taxon>
        <taxon>Fabales</taxon>
        <taxon>Fabaceae</taxon>
        <taxon>Papilionoideae</taxon>
        <taxon>50 kb inversion clade</taxon>
        <taxon>NPAAA clade</taxon>
        <taxon>indigoferoid/millettioid clade</taxon>
        <taxon>Phaseoleae</taxon>
        <taxon>Vigna</taxon>
    </lineage>
</organism>
<evidence type="ECO:0000256" key="1">
    <source>
        <dbReference type="SAM" id="Coils"/>
    </source>
</evidence>
<feature type="compositionally biased region" description="Pro residues" evidence="2">
    <location>
        <begin position="1"/>
        <end position="11"/>
    </location>
</feature>
<dbReference type="Proteomes" id="UP000053144">
    <property type="component" value="Chromosome 1"/>
</dbReference>
<protein>
    <submittedName>
        <fullName evidence="3">Uncharacterized protein</fullName>
    </submittedName>
</protein>
<gene>
    <name evidence="3" type="ORF">LR48_Vigan01g124000</name>
</gene>
<feature type="compositionally biased region" description="Polar residues" evidence="2">
    <location>
        <begin position="14"/>
        <end position="31"/>
    </location>
</feature>
<evidence type="ECO:0000256" key="2">
    <source>
        <dbReference type="SAM" id="MobiDB-lite"/>
    </source>
</evidence>